<evidence type="ECO:0000256" key="1">
    <source>
        <dbReference type="ARBA" id="ARBA00023224"/>
    </source>
</evidence>
<name>A0ABR9B603_9RHOO</name>
<evidence type="ECO:0000259" key="6">
    <source>
        <dbReference type="PROSITE" id="PS50111"/>
    </source>
</evidence>
<reference evidence="8" key="1">
    <citation type="submission" date="2023-07" db="EMBL/GenBank/DDBJ databases">
        <title>Thauera sp. CAU 1555 isolated from sand of Yaerae Beach.</title>
        <authorList>
            <person name="Kim W."/>
        </authorList>
    </citation>
    <scope>NUCLEOTIDE SEQUENCE [LARGE SCALE GENOMIC DNA]</scope>
    <source>
        <strain evidence="8">CAU 1555</strain>
    </source>
</reference>
<dbReference type="PROSITE" id="PS50111">
    <property type="entry name" value="CHEMOTAXIS_TRANSDUC_2"/>
    <property type="match status" value="1"/>
</dbReference>
<evidence type="ECO:0000256" key="5">
    <source>
        <dbReference type="SAM" id="SignalP"/>
    </source>
</evidence>
<keyword evidence="5" id="KW-0732">Signal</keyword>
<gene>
    <name evidence="7" type="ORF">IFO67_02845</name>
</gene>
<dbReference type="PANTHER" id="PTHR32089">
    <property type="entry name" value="METHYL-ACCEPTING CHEMOTAXIS PROTEIN MCPB"/>
    <property type="match status" value="1"/>
</dbReference>
<feature type="domain" description="Methyl-accepting transducer" evidence="6">
    <location>
        <begin position="103"/>
        <end position="339"/>
    </location>
</feature>
<dbReference type="SUPFAM" id="SSF58104">
    <property type="entry name" value="Methyl-accepting chemotaxis protein (MCP) signaling domain"/>
    <property type="match status" value="1"/>
</dbReference>
<evidence type="ECO:0000256" key="4">
    <source>
        <dbReference type="SAM" id="MobiDB-lite"/>
    </source>
</evidence>
<feature type="coiled-coil region" evidence="3">
    <location>
        <begin position="426"/>
        <end position="457"/>
    </location>
</feature>
<dbReference type="InterPro" id="IPR004089">
    <property type="entry name" value="MCPsignal_dom"/>
</dbReference>
<evidence type="ECO:0000256" key="2">
    <source>
        <dbReference type="PROSITE-ProRule" id="PRU00284"/>
    </source>
</evidence>
<organism evidence="7 8">
    <name type="scientific">Thauera sedimentorum</name>
    <dbReference type="NCBI Taxonomy" id="2767595"/>
    <lineage>
        <taxon>Bacteria</taxon>
        <taxon>Pseudomonadati</taxon>
        <taxon>Pseudomonadota</taxon>
        <taxon>Betaproteobacteria</taxon>
        <taxon>Rhodocyclales</taxon>
        <taxon>Zoogloeaceae</taxon>
        <taxon>Thauera</taxon>
    </lineage>
</organism>
<feature type="signal peptide" evidence="5">
    <location>
        <begin position="1"/>
        <end position="22"/>
    </location>
</feature>
<feature type="region of interest" description="Disordered" evidence="4">
    <location>
        <begin position="498"/>
        <end position="523"/>
    </location>
</feature>
<dbReference type="EMBL" id="JACYTO010000001">
    <property type="protein sequence ID" value="MBD8501811.1"/>
    <property type="molecule type" value="Genomic_DNA"/>
</dbReference>
<accession>A0ABR9B603</accession>
<feature type="chain" id="PRO_5045047048" evidence="5">
    <location>
        <begin position="23"/>
        <end position="523"/>
    </location>
</feature>
<proteinExistence type="predicted"/>
<dbReference type="Pfam" id="PF00015">
    <property type="entry name" value="MCPsignal"/>
    <property type="match status" value="1"/>
</dbReference>
<evidence type="ECO:0000313" key="7">
    <source>
        <dbReference type="EMBL" id="MBD8501811.1"/>
    </source>
</evidence>
<evidence type="ECO:0000256" key="3">
    <source>
        <dbReference type="SAM" id="Coils"/>
    </source>
</evidence>
<keyword evidence="8" id="KW-1185">Reference proteome</keyword>
<keyword evidence="1 2" id="KW-0807">Transducer</keyword>
<dbReference type="PANTHER" id="PTHR32089:SF112">
    <property type="entry name" value="LYSOZYME-LIKE PROTEIN-RELATED"/>
    <property type="match status" value="1"/>
</dbReference>
<dbReference type="Proteomes" id="UP000603602">
    <property type="component" value="Unassembled WGS sequence"/>
</dbReference>
<keyword evidence="3" id="KW-0175">Coiled coil</keyword>
<sequence>MRRWTSGRLAVPLAVATTSVAAAQAGAASGPERWVWGTLAVLVAILALWRASCEERAVAVAIERIRAQLDDHVQVGGGVTASIARLETVLAEKVACAERMSILARELTVATGSLVSSFTDIVAAADRQSLLVGQATDEVKAMAVRAQGTSAQAQGLAASSAAASERAADGGTQVHFISGVMHELASAVAAAGTEFDHVRAQVSRIGEIVAIIREIAGQTNLLALNAAIEAARAGEQGRGFAVVADEVRKLAERTGAATLSVGEIIGAIGEGIDRLHHGIAAAGAGTQDGVARATDATRVLDDVADAAKETAVAVRRIAETASTEAQSAGRFVEDTGGIAQLAGELDERVNLCNGGLRELMMGLVDLKCLASTLDVGRDAMAAMLDAIEETRAHNILVLNARESAQAIPHMERIAALDLEVDGHLDCVQASAEVAQELRELRRALAEYRRARDELLGAVRGGTLESVRESGSARVRLAYRALKEAYAALASRAAAAAAQKGARSPIDKDKQNRTRVAALNMPRQ</sequence>
<comment type="caution">
    <text evidence="7">The sequence shown here is derived from an EMBL/GenBank/DDBJ whole genome shotgun (WGS) entry which is preliminary data.</text>
</comment>
<protein>
    <submittedName>
        <fullName evidence="7">Chemotaxis protein</fullName>
    </submittedName>
</protein>
<dbReference type="Gene3D" id="1.10.287.950">
    <property type="entry name" value="Methyl-accepting chemotaxis protein"/>
    <property type="match status" value="1"/>
</dbReference>
<dbReference type="SMART" id="SM00283">
    <property type="entry name" value="MA"/>
    <property type="match status" value="1"/>
</dbReference>
<evidence type="ECO:0000313" key="8">
    <source>
        <dbReference type="Proteomes" id="UP000603602"/>
    </source>
</evidence>